<evidence type="ECO:0000256" key="6">
    <source>
        <dbReference type="SAM" id="MobiDB-lite"/>
    </source>
</evidence>
<keyword evidence="4" id="KW-0325">Glycoprotein</keyword>
<dbReference type="PROSITE" id="PS50835">
    <property type="entry name" value="IG_LIKE"/>
    <property type="match status" value="4"/>
</dbReference>
<evidence type="ECO:0000256" key="3">
    <source>
        <dbReference type="ARBA" id="ARBA00023157"/>
    </source>
</evidence>
<dbReference type="SMART" id="SM00408">
    <property type="entry name" value="IGc2"/>
    <property type="match status" value="3"/>
</dbReference>
<dbReference type="PANTHER" id="PTHR11640:SF157">
    <property type="entry name" value="V-SET AND IMMUNOGLOBULIN DOMAIN-CONTAINING PROTEIN 10"/>
    <property type="match status" value="1"/>
</dbReference>
<dbReference type="Ensembl" id="ENSACAT00000029164.2">
    <property type="protein sequence ID" value="ENSACAP00000021744.1"/>
    <property type="gene ID" value="ENSACAG00000029240.2"/>
</dbReference>
<name>R4G959_ANOCA</name>
<dbReference type="GO" id="GO:0043005">
    <property type="term" value="C:neuron projection"/>
    <property type="evidence" value="ECO:0000318"/>
    <property type="project" value="GO_Central"/>
</dbReference>
<dbReference type="InterPro" id="IPR036179">
    <property type="entry name" value="Ig-like_dom_sf"/>
</dbReference>
<keyword evidence="7" id="KW-1133">Transmembrane helix</keyword>
<dbReference type="InterPro" id="IPR003599">
    <property type="entry name" value="Ig_sub"/>
</dbReference>
<sequence>MPRRGGGGGGGGWLGRESRSAAASATASRGRRRGGSSSRAPPSLPPRLALPCLRAPLGDSVSLRTAPGAAMASGAASAFAGLLVALSVAGRGAGAGADEWVVGELGGEVTLTCQNASWQAVQVDWFEGEPGTIPILLSSEGKFPSDTRFSLLENGSLHISGLRLEDEGNYTCKETLNKISSLHRIQLFVASGPEKVDVSISPTMALPNGTLYAKRHDILNFTCTSDSWPEPTTEWDFNQSSSLQELFTEVNDTLGYFVLHNISPRYQGNYSCLATNWLSGRQQIVTRELLVYYAPPSLPQCWAQTPTEGSGGVQLFCSWPGGYPHPTLQWTDPEKLNWTLNMTDRGDTTVVTLNHTQLLHGKTFVCHGSHILNQEKQACTIQLERPSVMSDPLRSCFTGGTAILTCQSTAGNPPGQITWLRNASQPKATIHSGGRFLISQKGNVSTLVIQNCSHGTDQGYYICKVENPLGLKEVYLQLTVTRPVNIAGIVGAIVVLLLVAVLIFSGIILFAGPHLGPKGNMLRNRDGSDILVLMDSEEEDQPMETTEEPALYQTVPNGSPPKSSENPLAKESAEILLHEIKRDAEYTA</sequence>
<dbReference type="STRING" id="28377.ENSACAP00000021744"/>
<proteinExistence type="predicted"/>
<keyword evidence="3" id="KW-1015">Disulfide bond</keyword>
<reference evidence="9" key="1">
    <citation type="submission" date="2009-12" db="EMBL/GenBank/DDBJ databases">
        <title>The Genome Sequence of Anolis carolinensis (Green Anole Lizard).</title>
        <authorList>
            <consortium name="The Genome Sequencing Platform"/>
            <person name="Di Palma F."/>
            <person name="Alfoldi J."/>
            <person name="Heiman D."/>
            <person name="Young S."/>
            <person name="Grabherr M."/>
            <person name="Johnson J."/>
            <person name="Lander E.S."/>
            <person name="Lindblad-Toh K."/>
        </authorList>
    </citation>
    <scope>NUCLEOTIDE SEQUENCE [LARGE SCALE GENOMIC DNA]</scope>
    <source>
        <strain evidence="9">JBL SC #1</strain>
    </source>
</reference>
<feature type="transmembrane region" description="Helical" evidence="7">
    <location>
        <begin position="486"/>
        <end position="511"/>
    </location>
</feature>
<dbReference type="GeneTree" id="ENSGT00940000159876"/>
<feature type="compositionally biased region" description="Low complexity" evidence="6">
    <location>
        <begin position="35"/>
        <end position="48"/>
    </location>
</feature>
<feature type="domain" description="Ig-like" evidence="8">
    <location>
        <begin position="106"/>
        <end position="172"/>
    </location>
</feature>
<dbReference type="CDD" id="cd00096">
    <property type="entry name" value="Ig"/>
    <property type="match status" value="2"/>
</dbReference>
<evidence type="ECO:0000256" key="2">
    <source>
        <dbReference type="ARBA" id="ARBA00023136"/>
    </source>
</evidence>
<keyword evidence="10" id="KW-1185">Reference proteome</keyword>
<dbReference type="Gene3D" id="2.60.40.10">
    <property type="entry name" value="Immunoglobulins"/>
    <property type="match status" value="4"/>
</dbReference>
<dbReference type="Pfam" id="PF13927">
    <property type="entry name" value="Ig_3"/>
    <property type="match status" value="1"/>
</dbReference>
<feature type="domain" description="Ig-like" evidence="8">
    <location>
        <begin position="295"/>
        <end position="382"/>
    </location>
</feature>
<dbReference type="PANTHER" id="PTHR11640">
    <property type="entry name" value="NEPHRIN"/>
    <property type="match status" value="1"/>
</dbReference>
<keyword evidence="7" id="KW-0812">Transmembrane</keyword>
<keyword evidence="2 7" id="KW-0472">Membrane</keyword>
<evidence type="ECO:0000259" key="8">
    <source>
        <dbReference type="PROSITE" id="PS50835"/>
    </source>
</evidence>
<feature type="domain" description="Ig-like" evidence="8">
    <location>
        <begin position="386"/>
        <end position="481"/>
    </location>
</feature>
<feature type="region of interest" description="Disordered" evidence="6">
    <location>
        <begin position="538"/>
        <end position="568"/>
    </location>
</feature>
<dbReference type="Pfam" id="PF07686">
    <property type="entry name" value="V-set"/>
    <property type="match status" value="1"/>
</dbReference>
<feature type="compositionally biased region" description="Polar residues" evidence="6">
    <location>
        <begin position="554"/>
        <end position="566"/>
    </location>
</feature>
<dbReference type="RefSeq" id="XP_008111936.2">
    <property type="nucleotide sequence ID" value="XM_008113729.3"/>
</dbReference>
<dbReference type="SUPFAM" id="SSF48726">
    <property type="entry name" value="Immunoglobulin"/>
    <property type="match status" value="4"/>
</dbReference>
<dbReference type="AlphaFoldDB" id="R4G959"/>
<dbReference type="Bgee" id="ENSACAG00000029240">
    <property type="expression patterns" value="Expressed in liver and 12 other cell types or tissues"/>
</dbReference>
<reference evidence="9" key="2">
    <citation type="submission" date="2025-08" db="UniProtKB">
        <authorList>
            <consortium name="Ensembl"/>
        </authorList>
    </citation>
    <scope>IDENTIFICATION</scope>
</reference>
<dbReference type="GeneID" id="103279293"/>
<feature type="compositionally biased region" description="Acidic residues" evidence="6">
    <location>
        <begin position="538"/>
        <end position="547"/>
    </location>
</feature>
<dbReference type="SMART" id="SM00406">
    <property type="entry name" value="IGv"/>
    <property type="match status" value="2"/>
</dbReference>
<accession>R4G959</accession>
<protein>
    <submittedName>
        <fullName evidence="9">V-set and immunoglobulin domain containing 10</fullName>
    </submittedName>
</protein>
<evidence type="ECO:0000256" key="1">
    <source>
        <dbReference type="ARBA" id="ARBA00004479"/>
    </source>
</evidence>
<dbReference type="InParanoid" id="R4G959"/>
<dbReference type="InterPro" id="IPR007110">
    <property type="entry name" value="Ig-like_dom"/>
</dbReference>
<feature type="compositionally biased region" description="Gly residues" evidence="6">
    <location>
        <begin position="1"/>
        <end position="14"/>
    </location>
</feature>
<dbReference type="GO" id="GO:0016020">
    <property type="term" value="C:membrane"/>
    <property type="evidence" value="ECO:0007669"/>
    <property type="project" value="UniProtKB-SubCell"/>
</dbReference>
<evidence type="ECO:0000313" key="9">
    <source>
        <dbReference type="Ensembl" id="ENSACAP00000021744.1"/>
    </source>
</evidence>
<dbReference type="InterPro" id="IPR013106">
    <property type="entry name" value="Ig_V-set"/>
</dbReference>
<evidence type="ECO:0000313" key="10">
    <source>
        <dbReference type="Proteomes" id="UP000001646"/>
    </source>
</evidence>
<evidence type="ECO:0000256" key="5">
    <source>
        <dbReference type="ARBA" id="ARBA00023319"/>
    </source>
</evidence>
<comment type="subcellular location">
    <subcellularLocation>
        <location evidence="1">Membrane</location>
        <topology evidence="1">Single-pass type I membrane protein</topology>
    </subcellularLocation>
</comment>
<evidence type="ECO:0000256" key="7">
    <source>
        <dbReference type="SAM" id="Phobius"/>
    </source>
</evidence>
<dbReference type="Proteomes" id="UP000001646">
    <property type="component" value="Unplaced"/>
</dbReference>
<dbReference type="SMART" id="SM00409">
    <property type="entry name" value="IG"/>
    <property type="match status" value="3"/>
</dbReference>
<organism evidence="9 10">
    <name type="scientific">Anolis carolinensis</name>
    <name type="common">Green anole</name>
    <name type="synonym">American chameleon</name>
    <dbReference type="NCBI Taxonomy" id="28377"/>
    <lineage>
        <taxon>Eukaryota</taxon>
        <taxon>Metazoa</taxon>
        <taxon>Chordata</taxon>
        <taxon>Craniata</taxon>
        <taxon>Vertebrata</taxon>
        <taxon>Euteleostomi</taxon>
        <taxon>Lepidosauria</taxon>
        <taxon>Squamata</taxon>
        <taxon>Bifurcata</taxon>
        <taxon>Unidentata</taxon>
        <taxon>Episquamata</taxon>
        <taxon>Toxicofera</taxon>
        <taxon>Iguania</taxon>
        <taxon>Dactyloidae</taxon>
        <taxon>Anolis</taxon>
    </lineage>
</organism>
<reference evidence="9" key="3">
    <citation type="submission" date="2025-09" db="UniProtKB">
        <authorList>
            <consortium name="Ensembl"/>
        </authorList>
    </citation>
    <scope>IDENTIFICATION</scope>
</reference>
<feature type="domain" description="Ig-like" evidence="8">
    <location>
        <begin position="193"/>
        <end position="290"/>
    </location>
</feature>
<dbReference type="InterPro" id="IPR013098">
    <property type="entry name" value="Ig_I-set"/>
</dbReference>
<dbReference type="eggNOG" id="ENOG502R53I">
    <property type="taxonomic scope" value="Eukaryota"/>
</dbReference>
<dbReference type="InterPro" id="IPR013783">
    <property type="entry name" value="Ig-like_fold"/>
</dbReference>
<dbReference type="InterPro" id="IPR003598">
    <property type="entry name" value="Ig_sub2"/>
</dbReference>
<keyword evidence="5" id="KW-0393">Immunoglobulin domain</keyword>
<feature type="region of interest" description="Disordered" evidence="6">
    <location>
        <begin position="1"/>
        <end position="48"/>
    </location>
</feature>
<dbReference type="InterPro" id="IPR051275">
    <property type="entry name" value="Cell_adhesion_signaling"/>
</dbReference>
<dbReference type="Pfam" id="PF07679">
    <property type="entry name" value="I-set"/>
    <property type="match status" value="1"/>
</dbReference>
<dbReference type="HOGENOM" id="CLU_037960_1_0_1"/>
<gene>
    <name evidence="9" type="primary">VSIG10</name>
</gene>
<evidence type="ECO:0000256" key="4">
    <source>
        <dbReference type="ARBA" id="ARBA00023180"/>
    </source>
</evidence>